<feature type="region of interest" description="Disordered" evidence="1">
    <location>
        <begin position="112"/>
        <end position="131"/>
    </location>
</feature>
<dbReference type="AlphaFoldDB" id="A0A8H7ZWX5"/>
<feature type="non-terminal residue" evidence="2">
    <location>
        <position position="355"/>
    </location>
</feature>
<organism evidence="2 3">
    <name type="scientific">Olpidium bornovanus</name>
    <dbReference type="NCBI Taxonomy" id="278681"/>
    <lineage>
        <taxon>Eukaryota</taxon>
        <taxon>Fungi</taxon>
        <taxon>Fungi incertae sedis</taxon>
        <taxon>Olpidiomycota</taxon>
        <taxon>Olpidiomycotina</taxon>
        <taxon>Olpidiomycetes</taxon>
        <taxon>Olpidiales</taxon>
        <taxon>Olpidiaceae</taxon>
        <taxon>Olpidium</taxon>
    </lineage>
</organism>
<feature type="region of interest" description="Disordered" evidence="1">
    <location>
        <begin position="334"/>
        <end position="355"/>
    </location>
</feature>
<gene>
    <name evidence="2" type="ORF">BJ554DRAFT_6902</name>
</gene>
<dbReference type="Proteomes" id="UP000673691">
    <property type="component" value="Unassembled WGS sequence"/>
</dbReference>
<keyword evidence="3" id="KW-1185">Reference proteome</keyword>
<name>A0A8H7ZWX5_9FUNG</name>
<accession>A0A8H7ZWX5</accession>
<reference evidence="2 3" key="1">
    <citation type="journal article" name="Sci. Rep.">
        <title>Genome-scale phylogenetic analyses confirm Olpidium as the closest living zoosporic fungus to the non-flagellated, terrestrial fungi.</title>
        <authorList>
            <person name="Chang Y."/>
            <person name="Rochon D."/>
            <person name="Sekimoto S."/>
            <person name="Wang Y."/>
            <person name="Chovatia M."/>
            <person name="Sandor L."/>
            <person name="Salamov A."/>
            <person name="Grigoriev I.V."/>
            <person name="Stajich J.E."/>
            <person name="Spatafora J.W."/>
        </authorList>
    </citation>
    <scope>NUCLEOTIDE SEQUENCE [LARGE SCALE GENOMIC DNA]</scope>
    <source>
        <strain evidence="2">S191</strain>
    </source>
</reference>
<evidence type="ECO:0000313" key="2">
    <source>
        <dbReference type="EMBL" id="KAG5460979.1"/>
    </source>
</evidence>
<proteinExistence type="predicted"/>
<evidence type="ECO:0000256" key="1">
    <source>
        <dbReference type="SAM" id="MobiDB-lite"/>
    </source>
</evidence>
<sequence length="355" mass="37941">PLLQLAGGAGGRRWIGGRNRWLSFGGGGLSSSGRGLFGSYRGPAQAVADNARQDSGCGAVCPRGELAGPVARLPEHRAVRLVVKVAGGKVRNWRTGTATSLFPLFSVKGRSSPAALRDTPPQAGSRSACGPRPDRPFLTLIGQLNTRAPSGTAPARRPTARRVRFHSSFQPVRLVRLTADDAQNSITTFITKCPKAIVLFDQLEKLAEDALISVHYVDHGVDVDKIVSRFRKQCDAESVEIDATAGGNQRFEFQRKDHPQIVLVRSEGNWQLADIGRRLRAGLLPGATQKPSDSRRNHTADKVAKDVIAAVEYAVADDYSVVLTASRATPPAIAVSGQTRDHSPAAAPLQAAKTL</sequence>
<comment type="caution">
    <text evidence="2">The sequence shown here is derived from an EMBL/GenBank/DDBJ whole genome shotgun (WGS) entry which is preliminary data.</text>
</comment>
<protein>
    <submittedName>
        <fullName evidence="2">Uncharacterized protein</fullName>
    </submittedName>
</protein>
<evidence type="ECO:0000313" key="3">
    <source>
        <dbReference type="Proteomes" id="UP000673691"/>
    </source>
</evidence>
<feature type="non-terminal residue" evidence="2">
    <location>
        <position position="1"/>
    </location>
</feature>
<dbReference type="EMBL" id="JAEFCI010004386">
    <property type="protein sequence ID" value="KAG5460979.1"/>
    <property type="molecule type" value="Genomic_DNA"/>
</dbReference>